<evidence type="ECO:0000313" key="7">
    <source>
        <dbReference type="EMBL" id="EQD60499.1"/>
    </source>
</evidence>
<evidence type="ECO:0000256" key="5">
    <source>
        <dbReference type="ARBA" id="ARBA00023136"/>
    </source>
</evidence>
<evidence type="ECO:0000256" key="6">
    <source>
        <dbReference type="SAM" id="Phobius"/>
    </source>
</evidence>
<organism evidence="7">
    <name type="scientific">mine drainage metagenome</name>
    <dbReference type="NCBI Taxonomy" id="410659"/>
    <lineage>
        <taxon>unclassified sequences</taxon>
        <taxon>metagenomes</taxon>
        <taxon>ecological metagenomes</taxon>
    </lineage>
</organism>
<proteinExistence type="predicted"/>
<dbReference type="PANTHER" id="PTHR38601:SF1">
    <property type="entry name" value="HYDROGENASE-4 COMPONENT E"/>
    <property type="match status" value="1"/>
</dbReference>
<name>T1C5C9_9ZZZZ</name>
<dbReference type="AlphaFoldDB" id="T1C5C9"/>
<sequence length="67" mass="7644">TSRRRHFSQIIGYVEEENSLVLFAIFLLPVPIVIEASVFLDVLALVVISSVITVEKFSHERMEELRG</sequence>
<reference evidence="7" key="1">
    <citation type="submission" date="2013-08" db="EMBL/GenBank/DDBJ databases">
        <authorList>
            <person name="Mendez C."/>
            <person name="Richter M."/>
            <person name="Ferrer M."/>
            <person name="Sanchez J."/>
        </authorList>
    </citation>
    <scope>NUCLEOTIDE SEQUENCE</scope>
</reference>
<evidence type="ECO:0000256" key="2">
    <source>
        <dbReference type="ARBA" id="ARBA00022475"/>
    </source>
</evidence>
<evidence type="ECO:0000256" key="3">
    <source>
        <dbReference type="ARBA" id="ARBA00022692"/>
    </source>
</evidence>
<evidence type="ECO:0000256" key="1">
    <source>
        <dbReference type="ARBA" id="ARBA00004651"/>
    </source>
</evidence>
<feature type="transmembrane region" description="Helical" evidence="6">
    <location>
        <begin position="20"/>
        <end position="52"/>
    </location>
</feature>
<dbReference type="InterPro" id="IPR038730">
    <property type="entry name" value="HyfE-like"/>
</dbReference>
<keyword evidence="2" id="KW-1003">Cell membrane</keyword>
<feature type="non-terminal residue" evidence="7">
    <location>
        <position position="1"/>
    </location>
</feature>
<protein>
    <submittedName>
        <fullName evidence="7">Uncharacterized protein</fullName>
    </submittedName>
</protein>
<gene>
    <name evidence="7" type="ORF">B1B_07764</name>
</gene>
<keyword evidence="4 6" id="KW-1133">Transmembrane helix</keyword>
<evidence type="ECO:0000256" key="4">
    <source>
        <dbReference type="ARBA" id="ARBA00022989"/>
    </source>
</evidence>
<dbReference type="EMBL" id="AUZY01004969">
    <property type="protein sequence ID" value="EQD60499.1"/>
    <property type="molecule type" value="Genomic_DNA"/>
</dbReference>
<keyword evidence="3 6" id="KW-0812">Transmembrane</keyword>
<keyword evidence="5 6" id="KW-0472">Membrane</keyword>
<comment type="caution">
    <text evidence="7">The sequence shown here is derived from an EMBL/GenBank/DDBJ whole genome shotgun (WGS) entry which is preliminary data.</text>
</comment>
<comment type="subcellular location">
    <subcellularLocation>
        <location evidence="1">Cell membrane</location>
        <topology evidence="1">Multi-pass membrane protein</topology>
    </subcellularLocation>
</comment>
<accession>T1C5C9</accession>
<dbReference type="GO" id="GO:0005886">
    <property type="term" value="C:plasma membrane"/>
    <property type="evidence" value="ECO:0007669"/>
    <property type="project" value="UniProtKB-SubCell"/>
</dbReference>
<dbReference type="PANTHER" id="PTHR38601">
    <property type="entry name" value="HYDROGENASE-4 COMPONENT E"/>
    <property type="match status" value="1"/>
</dbReference>
<reference evidence="7" key="2">
    <citation type="journal article" date="2014" name="ISME J.">
        <title>Microbial stratification in low pH oxic and suboxic macroscopic growths along an acid mine drainage.</title>
        <authorList>
            <person name="Mendez-Garcia C."/>
            <person name="Mesa V."/>
            <person name="Sprenger R.R."/>
            <person name="Richter M."/>
            <person name="Diez M.S."/>
            <person name="Solano J."/>
            <person name="Bargiela R."/>
            <person name="Golyshina O.V."/>
            <person name="Manteca A."/>
            <person name="Ramos J.L."/>
            <person name="Gallego J.R."/>
            <person name="Llorente I."/>
            <person name="Martins Dos Santos V.A."/>
            <person name="Jensen O.N."/>
            <person name="Pelaez A.I."/>
            <person name="Sanchez J."/>
            <person name="Ferrer M."/>
        </authorList>
    </citation>
    <scope>NUCLEOTIDE SEQUENCE</scope>
</reference>